<dbReference type="GO" id="GO:0006879">
    <property type="term" value="P:intracellular iron ion homeostasis"/>
    <property type="evidence" value="ECO:0007669"/>
    <property type="project" value="TreeGrafter"/>
</dbReference>
<dbReference type="AlphaFoldDB" id="A0A8S9ZU63"/>
<dbReference type="Gene3D" id="1.20.1560.10">
    <property type="entry name" value="ABC transporter type 1, transmembrane domain"/>
    <property type="match status" value="1"/>
</dbReference>
<dbReference type="EMBL" id="JABEBT010000029">
    <property type="protein sequence ID" value="KAF7636530.1"/>
    <property type="molecule type" value="Genomic_DNA"/>
</dbReference>
<dbReference type="InterPro" id="IPR039421">
    <property type="entry name" value="Type_1_exporter"/>
</dbReference>
<reference evidence="8" key="1">
    <citation type="journal article" date="2020" name="Ecol. Evol.">
        <title>Genome structure and content of the rice root-knot nematode (Meloidogyne graminicola).</title>
        <authorList>
            <person name="Phan N.T."/>
            <person name="Danchin E.G.J."/>
            <person name="Klopp C."/>
            <person name="Perfus-Barbeoch L."/>
            <person name="Kozlowski D.K."/>
            <person name="Koutsovoulos G.D."/>
            <person name="Lopez-Roques C."/>
            <person name="Bouchez O."/>
            <person name="Zahm M."/>
            <person name="Besnard G."/>
            <person name="Bellafiore S."/>
        </authorList>
    </citation>
    <scope>NUCLEOTIDE SEQUENCE</scope>
    <source>
        <strain evidence="8">VN-18</strain>
    </source>
</reference>
<accession>A0A8S9ZU63</accession>
<keyword evidence="5 6" id="KW-0472">Membrane</keyword>
<feature type="transmembrane region" description="Helical" evidence="6">
    <location>
        <begin position="104"/>
        <end position="125"/>
    </location>
</feature>
<organism evidence="8 9">
    <name type="scientific">Meloidogyne graminicola</name>
    <dbReference type="NCBI Taxonomy" id="189291"/>
    <lineage>
        <taxon>Eukaryota</taxon>
        <taxon>Metazoa</taxon>
        <taxon>Ecdysozoa</taxon>
        <taxon>Nematoda</taxon>
        <taxon>Chromadorea</taxon>
        <taxon>Rhabditida</taxon>
        <taxon>Tylenchina</taxon>
        <taxon>Tylenchomorpha</taxon>
        <taxon>Tylenchoidea</taxon>
        <taxon>Meloidogynidae</taxon>
        <taxon>Meloidogyninae</taxon>
        <taxon>Meloidogyne</taxon>
    </lineage>
</organism>
<dbReference type="PROSITE" id="PS50929">
    <property type="entry name" value="ABC_TM1F"/>
    <property type="match status" value="1"/>
</dbReference>
<evidence type="ECO:0000256" key="5">
    <source>
        <dbReference type="ARBA" id="ARBA00023136"/>
    </source>
</evidence>
<dbReference type="Proteomes" id="UP000605970">
    <property type="component" value="Unassembled WGS sequence"/>
</dbReference>
<proteinExistence type="predicted"/>
<sequence length="270" mass="30447">MGKILRLILIHYFSSINFVRMLVNKQAKYLLRLFSDPYFMRKYAVRLKIVRTIQITSHHFHAGPSSIQQPIQIGGHQPSNFQMIKKLARHVWPLKGEWNVKRRLILAMSLLIAAKLLNATVPFLLRDVINYFDGKLPSGISFLGLSTPSEAVLSTGVALIIAYGAARAGTSFFNELRNAVFARVAQRSIRDIARDIFLHLHNLDLSYHLNRQTGALSKAIDRGTRGISTTLNSLVFNIIPTIFEMGLVGTIFYVKCGPHFTFAMTGCKFK</sequence>
<evidence type="ECO:0000256" key="6">
    <source>
        <dbReference type="SAM" id="Phobius"/>
    </source>
</evidence>
<keyword evidence="3 6" id="KW-0812">Transmembrane</keyword>
<feature type="transmembrane region" description="Helical" evidence="6">
    <location>
        <begin position="234"/>
        <end position="254"/>
    </location>
</feature>
<dbReference type="GO" id="GO:0005743">
    <property type="term" value="C:mitochondrial inner membrane"/>
    <property type="evidence" value="ECO:0007669"/>
    <property type="project" value="TreeGrafter"/>
</dbReference>
<evidence type="ECO:0000256" key="1">
    <source>
        <dbReference type="ARBA" id="ARBA00004141"/>
    </source>
</evidence>
<evidence type="ECO:0000256" key="4">
    <source>
        <dbReference type="ARBA" id="ARBA00022989"/>
    </source>
</evidence>
<dbReference type="SUPFAM" id="SSF90123">
    <property type="entry name" value="ABC transporter transmembrane region"/>
    <property type="match status" value="1"/>
</dbReference>
<name>A0A8S9ZU63_9BILA</name>
<gene>
    <name evidence="8" type="ORF">Mgra_00004118</name>
</gene>
<dbReference type="PANTHER" id="PTHR24221:SF402">
    <property type="entry name" value="IRON-SULFUR CLUSTERS TRANSPORTER ABCB7, MITOCHONDRIAL"/>
    <property type="match status" value="1"/>
</dbReference>
<keyword evidence="4 6" id="KW-1133">Transmembrane helix</keyword>
<evidence type="ECO:0000256" key="2">
    <source>
        <dbReference type="ARBA" id="ARBA00022448"/>
    </source>
</evidence>
<evidence type="ECO:0000259" key="7">
    <source>
        <dbReference type="PROSITE" id="PS50929"/>
    </source>
</evidence>
<feature type="transmembrane region" description="Helical" evidence="6">
    <location>
        <begin position="145"/>
        <end position="166"/>
    </location>
</feature>
<keyword evidence="9" id="KW-1185">Reference proteome</keyword>
<feature type="transmembrane region" description="Helical" evidence="6">
    <location>
        <begin position="6"/>
        <end position="23"/>
    </location>
</feature>
<feature type="domain" description="ABC transmembrane type-1" evidence="7">
    <location>
        <begin position="105"/>
        <end position="267"/>
    </location>
</feature>
<keyword evidence="2" id="KW-0813">Transport</keyword>
<dbReference type="InterPro" id="IPR011527">
    <property type="entry name" value="ABC1_TM_dom"/>
</dbReference>
<dbReference type="GO" id="GO:0005524">
    <property type="term" value="F:ATP binding"/>
    <property type="evidence" value="ECO:0007669"/>
    <property type="project" value="InterPro"/>
</dbReference>
<dbReference type="Pfam" id="PF00664">
    <property type="entry name" value="ABC_membrane"/>
    <property type="match status" value="1"/>
</dbReference>
<evidence type="ECO:0000313" key="9">
    <source>
        <dbReference type="Proteomes" id="UP000605970"/>
    </source>
</evidence>
<protein>
    <recommendedName>
        <fullName evidence="7">ABC transmembrane type-1 domain-containing protein</fullName>
    </recommendedName>
</protein>
<dbReference type="OrthoDB" id="5873932at2759"/>
<evidence type="ECO:0000313" key="8">
    <source>
        <dbReference type="EMBL" id="KAF7636530.1"/>
    </source>
</evidence>
<comment type="subcellular location">
    <subcellularLocation>
        <location evidence="1">Membrane</location>
        <topology evidence="1">Multi-pass membrane protein</topology>
    </subcellularLocation>
</comment>
<dbReference type="GO" id="GO:0140359">
    <property type="term" value="F:ABC-type transporter activity"/>
    <property type="evidence" value="ECO:0007669"/>
    <property type="project" value="InterPro"/>
</dbReference>
<comment type="caution">
    <text evidence="8">The sequence shown here is derived from an EMBL/GenBank/DDBJ whole genome shotgun (WGS) entry which is preliminary data.</text>
</comment>
<dbReference type="PANTHER" id="PTHR24221">
    <property type="entry name" value="ATP-BINDING CASSETTE SUB-FAMILY B"/>
    <property type="match status" value="1"/>
</dbReference>
<dbReference type="InterPro" id="IPR036640">
    <property type="entry name" value="ABC1_TM_sf"/>
</dbReference>
<evidence type="ECO:0000256" key="3">
    <source>
        <dbReference type="ARBA" id="ARBA00022692"/>
    </source>
</evidence>